<dbReference type="AlphaFoldDB" id="M2TP19"/>
<evidence type="ECO:0000313" key="1">
    <source>
        <dbReference type="EMBL" id="EMD83496.1"/>
    </source>
</evidence>
<evidence type="ECO:0000313" key="2">
    <source>
        <dbReference type="Proteomes" id="UP000011717"/>
    </source>
</evidence>
<comment type="caution">
    <text evidence="1">The sequence shown here is derived from an EMBL/GenBank/DDBJ whole genome shotgun (WGS) entry which is preliminary data.</text>
</comment>
<dbReference type="Proteomes" id="UP000011717">
    <property type="component" value="Unassembled WGS sequence"/>
</dbReference>
<organism evidence="1 2">
    <name type="scientific">Pacificimonas flava</name>
    <dbReference type="NCBI Taxonomy" id="1234595"/>
    <lineage>
        <taxon>Bacteria</taxon>
        <taxon>Pseudomonadati</taxon>
        <taxon>Pseudomonadota</taxon>
        <taxon>Alphaproteobacteria</taxon>
        <taxon>Sphingomonadales</taxon>
        <taxon>Sphingosinicellaceae</taxon>
        <taxon>Pacificimonas</taxon>
    </lineage>
</organism>
<sequence length="45" mass="4438">MGHHPFGKAIMGYGSAISAGPFVSNAASATRNGIAAPAFGTEIGF</sequence>
<proteinExistence type="predicted"/>
<keyword evidence="2" id="KW-1185">Reference proteome</keyword>
<name>M2TP19_9SPHN</name>
<accession>M2TP19</accession>
<reference evidence="1 2" key="1">
    <citation type="journal article" date="2013" name="Genome Announc.">
        <title>Draft Genome Sequence of Strain JLT2015T, Belonging to the Family Sphingomonadaceae of the Alphaproteobacteria.</title>
        <authorList>
            <person name="Tang K."/>
            <person name="Liu K."/>
            <person name="Li S."/>
            <person name="Jiao N."/>
        </authorList>
    </citation>
    <scope>NUCLEOTIDE SEQUENCE [LARGE SCALE GENOMIC DNA]</scope>
    <source>
        <strain evidence="1 2">JLT2015</strain>
    </source>
</reference>
<dbReference type="EMBL" id="AMRV01000003">
    <property type="protein sequence ID" value="EMD83496.1"/>
    <property type="molecule type" value="Genomic_DNA"/>
</dbReference>
<protein>
    <submittedName>
        <fullName evidence="1">Uncharacterized protein</fullName>
    </submittedName>
</protein>
<gene>
    <name evidence="1" type="ORF">C725_1397</name>
</gene>